<evidence type="ECO:0000313" key="2">
    <source>
        <dbReference type="EMBL" id="KNG81718.1"/>
    </source>
</evidence>
<feature type="chain" id="PRO_5005552993" description="Secreted protein" evidence="1">
    <location>
        <begin position="23"/>
        <end position="184"/>
    </location>
</feature>
<keyword evidence="1" id="KW-0732">Signal</keyword>
<gene>
    <name evidence="2" type="ORF">ANOM_008972</name>
</gene>
<dbReference type="AlphaFoldDB" id="A0A0L1IR83"/>
<dbReference type="Proteomes" id="UP000037505">
    <property type="component" value="Unassembled WGS sequence"/>
</dbReference>
<feature type="signal peptide" evidence="1">
    <location>
        <begin position="1"/>
        <end position="22"/>
    </location>
</feature>
<comment type="caution">
    <text evidence="2">The sequence shown here is derived from an EMBL/GenBank/DDBJ whole genome shotgun (WGS) entry which is preliminary data.</text>
</comment>
<reference evidence="2 3" key="1">
    <citation type="submission" date="2014-06" db="EMBL/GenBank/DDBJ databases">
        <title>The Genome of the Aflatoxigenic Filamentous Fungus Aspergillus nomius.</title>
        <authorList>
            <person name="Moore M.G."/>
            <person name="Shannon B.M."/>
            <person name="Brian M.M."/>
        </authorList>
    </citation>
    <scope>NUCLEOTIDE SEQUENCE [LARGE SCALE GENOMIC DNA]</scope>
    <source>
        <strain evidence="2 3">NRRL 13137</strain>
    </source>
</reference>
<dbReference type="OrthoDB" id="4510104at2759"/>
<name>A0A0L1IR83_ASPN3</name>
<evidence type="ECO:0000256" key="1">
    <source>
        <dbReference type="SAM" id="SignalP"/>
    </source>
</evidence>
<evidence type="ECO:0000313" key="3">
    <source>
        <dbReference type="Proteomes" id="UP000037505"/>
    </source>
</evidence>
<evidence type="ECO:0008006" key="4">
    <source>
        <dbReference type="Google" id="ProtNLM"/>
    </source>
</evidence>
<organism evidence="2 3">
    <name type="scientific">Aspergillus nomiae NRRL (strain ATCC 15546 / NRRL 13137 / CBS 260.88 / M93)</name>
    <dbReference type="NCBI Taxonomy" id="1509407"/>
    <lineage>
        <taxon>Eukaryota</taxon>
        <taxon>Fungi</taxon>
        <taxon>Dikarya</taxon>
        <taxon>Ascomycota</taxon>
        <taxon>Pezizomycotina</taxon>
        <taxon>Eurotiomycetes</taxon>
        <taxon>Eurotiomycetidae</taxon>
        <taxon>Eurotiales</taxon>
        <taxon>Aspergillaceae</taxon>
        <taxon>Aspergillus</taxon>
        <taxon>Aspergillus subgen. Circumdati</taxon>
    </lineage>
</organism>
<sequence>MMYRPLLFCVVFLSSIFSLIHAHSAVPGASLNNCQNLERLNRTLHHVSPILERLSHISAENGKAVAPALNGTIGATHKRGLSDKLQQIQSAEALVKQSKDKVLGKMTTCQEPNLGANNVLQSTRRDDEEKCTLDEVLEELLDEVTDALECLLSVTFPLLGGVVDLVSNLLGGIVNLVGELLDLD</sequence>
<dbReference type="RefSeq" id="XP_015402641.1">
    <property type="nucleotide sequence ID" value="XM_015554228.1"/>
</dbReference>
<dbReference type="GeneID" id="26810776"/>
<dbReference type="EMBL" id="JNOM01000416">
    <property type="protein sequence ID" value="KNG81718.1"/>
    <property type="molecule type" value="Genomic_DNA"/>
</dbReference>
<accession>A0A0L1IR83</accession>
<proteinExistence type="predicted"/>
<keyword evidence="3" id="KW-1185">Reference proteome</keyword>
<protein>
    <recommendedName>
        <fullName evidence="4">Secreted protein</fullName>
    </recommendedName>
</protein>